<protein>
    <submittedName>
        <fullName evidence="2">Uncharacterized protein</fullName>
    </submittedName>
</protein>
<keyword evidence="3" id="KW-1185">Reference proteome</keyword>
<name>A0A5J6MS19_9PROT</name>
<evidence type="ECO:0000313" key="2">
    <source>
        <dbReference type="EMBL" id="QEX20402.1"/>
    </source>
</evidence>
<dbReference type="EMBL" id="CP042582">
    <property type="protein sequence ID" value="QEX20402.1"/>
    <property type="molecule type" value="Genomic_DNA"/>
</dbReference>
<sequence length="108" mass="12551">MDTEFTTAELQRRLKALDRHLAAAADKILDGGPSMAEQQRQIEILRLKSSLLRQRLQVADADSWDQVKTGLQADWNALAENLERWMKTIDRDFRANWSHEERRSSSRS</sequence>
<accession>A0A5J6MS19</accession>
<proteinExistence type="predicted"/>
<dbReference type="RefSeq" id="WP_151114638.1">
    <property type="nucleotide sequence ID" value="NZ_CP042582.1"/>
</dbReference>
<keyword evidence="1" id="KW-0175">Coiled coil</keyword>
<reference evidence="2 3" key="1">
    <citation type="submission" date="2019-08" db="EMBL/GenBank/DDBJ databases">
        <title>Hyperibacter terrae gen. nov., sp. nov. and Hyperibacter viscosus sp. nov., two new members in the family Rhodospirillaceae isolated from the rhizosphere of Hypericum perforatum.</title>
        <authorList>
            <person name="Noviana Z."/>
        </authorList>
    </citation>
    <scope>NUCLEOTIDE SEQUENCE [LARGE SCALE GENOMIC DNA]</scope>
    <source>
        <strain evidence="2 3">R5959</strain>
    </source>
</reference>
<organism evidence="2 3">
    <name type="scientific">Hypericibacter adhaerens</name>
    <dbReference type="NCBI Taxonomy" id="2602016"/>
    <lineage>
        <taxon>Bacteria</taxon>
        <taxon>Pseudomonadati</taxon>
        <taxon>Pseudomonadota</taxon>
        <taxon>Alphaproteobacteria</taxon>
        <taxon>Rhodospirillales</taxon>
        <taxon>Dongiaceae</taxon>
        <taxon>Hypericibacter</taxon>
    </lineage>
</organism>
<gene>
    <name evidence="2" type="ORF">FRZ61_03190</name>
</gene>
<dbReference type="Proteomes" id="UP000325797">
    <property type="component" value="Chromosome"/>
</dbReference>
<dbReference type="OrthoDB" id="9929180at2"/>
<dbReference type="AlphaFoldDB" id="A0A5J6MS19"/>
<evidence type="ECO:0000313" key="3">
    <source>
        <dbReference type="Proteomes" id="UP000325797"/>
    </source>
</evidence>
<dbReference type="KEGG" id="hadh:FRZ61_03190"/>
<feature type="coiled-coil region" evidence="1">
    <location>
        <begin position="7"/>
        <end position="55"/>
    </location>
</feature>
<evidence type="ECO:0000256" key="1">
    <source>
        <dbReference type="SAM" id="Coils"/>
    </source>
</evidence>